<dbReference type="Proteomes" id="UP000652761">
    <property type="component" value="Unassembled WGS sequence"/>
</dbReference>
<name>A0A843X0Q6_COLES</name>
<evidence type="ECO:0000313" key="2">
    <source>
        <dbReference type="EMBL" id="MQM14376.1"/>
    </source>
</evidence>
<keyword evidence="3" id="KW-1185">Reference proteome</keyword>
<protein>
    <submittedName>
        <fullName evidence="2">Uncharacterized protein</fullName>
    </submittedName>
</protein>
<proteinExistence type="predicted"/>
<comment type="caution">
    <text evidence="2">The sequence shown here is derived from an EMBL/GenBank/DDBJ whole genome shotgun (WGS) entry which is preliminary data.</text>
</comment>
<accession>A0A843X0Q6</accession>
<reference evidence="2" key="1">
    <citation type="submission" date="2017-07" db="EMBL/GenBank/DDBJ databases">
        <title>Taro Niue Genome Assembly and Annotation.</title>
        <authorList>
            <person name="Atibalentja N."/>
            <person name="Keating K."/>
            <person name="Fields C.J."/>
        </authorList>
    </citation>
    <scope>NUCLEOTIDE SEQUENCE</scope>
    <source>
        <strain evidence="2">Niue_2</strain>
        <tissue evidence="2">Leaf</tissue>
    </source>
</reference>
<evidence type="ECO:0000256" key="1">
    <source>
        <dbReference type="SAM" id="MobiDB-lite"/>
    </source>
</evidence>
<gene>
    <name evidence="2" type="ORF">Taro_047306</name>
</gene>
<evidence type="ECO:0000313" key="3">
    <source>
        <dbReference type="Proteomes" id="UP000652761"/>
    </source>
</evidence>
<feature type="compositionally biased region" description="Polar residues" evidence="1">
    <location>
        <begin position="25"/>
        <end position="47"/>
    </location>
</feature>
<feature type="region of interest" description="Disordered" evidence="1">
    <location>
        <begin position="25"/>
        <end position="103"/>
    </location>
</feature>
<organism evidence="2 3">
    <name type="scientific">Colocasia esculenta</name>
    <name type="common">Wild taro</name>
    <name type="synonym">Arum esculentum</name>
    <dbReference type="NCBI Taxonomy" id="4460"/>
    <lineage>
        <taxon>Eukaryota</taxon>
        <taxon>Viridiplantae</taxon>
        <taxon>Streptophyta</taxon>
        <taxon>Embryophyta</taxon>
        <taxon>Tracheophyta</taxon>
        <taxon>Spermatophyta</taxon>
        <taxon>Magnoliopsida</taxon>
        <taxon>Liliopsida</taxon>
        <taxon>Araceae</taxon>
        <taxon>Aroideae</taxon>
        <taxon>Colocasieae</taxon>
        <taxon>Colocasia</taxon>
    </lineage>
</organism>
<dbReference type="AlphaFoldDB" id="A0A843X0Q6"/>
<feature type="compositionally biased region" description="Low complexity" evidence="1">
    <location>
        <begin position="59"/>
        <end position="74"/>
    </location>
</feature>
<sequence>MMLQLKVNKQQTTHECTSHRRVHFTQVTRTSSRHQPLTRTKDTSTPLSLAAKDEGSSCRSTSTRQGTWRQQTTTPADYTAAGLSLTPLGAPAENPKVRHWKPD</sequence>
<dbReference type="EMBL" id="NMUH01006067">
    <property type="protein sequence ID" value="MQM14376.1"/>
    <property type="molecule type" value="Genomic_DNA"/>
</dbReference>